<dbReference type="Proteomes" id="UP001229486">
    <property type="component" value="Unassembled WGS sequence"/>
</dbReference>
<organism evidence="1 2">
    <name type="scientific">Paraburkholderia caledonica</name>
    <dbReference type="NCBI Taxonomy" id="134536"/>
    <lineage>
        <taxon>Bacteria</taxon>
        <taxon>Pseudomonadati</taxon>
        <taxon>Pseudomonadota</taxon>
        <taxon>Betaproteobacteria</taxon>
        <taxon>Burkholderiales</taxon>
        <taxon>Burkholderiaceae</taxon>
        <taxon>Paraburkholderia</taxon>
    </lineage>
</organism>
<gene>
    <name evidence="1" type="ORF">J2793_000037</name>
</gene>
<dbReference type="EMBL" id="JAURTK010000001">
    <property type="protein sequence ID" value="MDP9644615.1"/>
    <property type="molecule type" value="Genomic_DNA"/>
</dbReference>
<evidence type="ECO:0008006" key="3">
    <source>
        <dbReference type="Google" id="ProtNLM"/>
    </source>
</evidence>
<protein>
    <recommendedName>
        <fullName evidence="3">Methyltransferase type 11</fullName>
    </recommendedName>
</protein>
<sequence>MVHGGTPEKWGFKIAASLLPVIDNRDLSLRFGDVVLQAPGTMLEDMENAQFSSMTQRLLSESKPGDKVLEIGSRARSGNTNRHLVHPEAEYYGLDIAAGSNVDIVGDAHHLSRHVRGEIFDTIFSVSVFEHLLMPWMVALEMNKALKIGGLAYIQSHHTFPLHDQPWDFWRFSKDAWNGLFNAHTGFEIVDAGRALRCRIAPETTAVAHTQPGLDDGPGGHLLSACLVRKTGSPKVQWEAEASEVYNLAYDHGVR</sequence>
<dbReference type="SUPFAM" id="SSF53335">
    <property type="entry name" value="S-adenosyl-L-methionine-dependent methyltransferases"/>
    <property type="match status" value="1"/>
</dbReference>
<dbReference type="Gene3D" id="3.40.50.150">
    <property type="entry name" value="Vaccinia Virus protein VP39"/>
    <property type="match status" value="1"/>
</dbReference>
<reference evidence="1" key="1">
    <citation type="submission" date="2023-07" db="EMBL/GenBank/DDBJ databases">
        <title>Sorghum-associated microbial communities from plants grown in Nebraska, USA.</title>
        <authorList>
            <person name="Schachtman D."/>
        </authorList>
    </citation>
    <scope>NUCLEOTIDE SEQUENCE</scope>
    <source>
        <strain evidence="1">DS1061</strain>
    </source>
</reference>
<comment type="caution">
    <text evidence="1">The sequence shown here is derived from an EMBL/GenBank/DDBJ whole genome shotgun (WGS) entry which is preliminary data.</text>
</comment>
<name>A0AB73I4F5_9BURK</name>
<proteinExistence type="predicted"/>
<dbReference type="InterPro" id="IPR029063">
    <property type="entry name" value="SAM-dependent_MTases_sf"/>
</dbReference>
<evidence type="ECO:0000313" key="1">
    <source>
        <dbReference type="EMBL" id="MDP9644615.1"/>
    </source>
</evidence>
<accession>A0AB73I4F5</accession>
<dbReference type="AlphaFoldDB" id="A0AB73I4F5"/>
<evidence type="ECO:0000313" key="2">
    <source>
        <dbReference type="Proteomes" id="UP001229486"/>
    </source>
</evidence>
<dbReference type="Pfam" id="PF13489">
    <property type="entry name" value="Methyltransf_23"/>
    <property type="match status" value="1"/>
</dbReference>
<dbReference type="CDD" id="cd02440">
    <property type="entry name" value="AdoMet_MTases"/>
    <property type="match status" value="1"/>
</dbReference>